<reference evidence="1" key="1">
    <citation type="submission" date="2009-12" db="EMBL/GenBank/DDBJ databases">
        <title>Complete sequence of Dickeya dadantii Ech586.</title>
        <authorList>
            <consortium name="US DOE Joint Genome Institute"/>
            <person name="Lucas S."/>
            <person name="Copeland A."/>
            <person name="Lapidus A."/>
            <person name="Glavina del Rio T."/>
            <person name="Tice H."/>
            <person name="Bruce D."/>
            <person name="Goodwin L."/>
            <person name="Pitluck S."/>
            <person name="Munk A.C."/>
            <person name="Brettin T."/>
            <person name="Detter J.C."/>
            <person name="Han C."/>
            <person name="Tapia R."/>
            <person name="Larimer F."/>
            <person name="Land M."/>
            <person name="Hauser L."/>
            <person name="Kyrpides N."/>
            <person name="Mikhailova N."/>
            <person name="Balakrishnan V."/>
            <person name="Glasner J."/>
            <person name="Perna N.T."/>
        </authorList>
    </citation>
    <scope>NUCLEOTIDE SEQUENCE [LARGE SCALE GENOMIC DNA]</scope>
    <source>
        <strain evidence="1">Ech586</strain>
    </source>
</reference>
<protein>
    <submittedName>
        <fullName evidence="1">Uncharacterized protein</fullName>
    </submittedName>
</protein>
<dbReference type="OrthoDB" id="9808310at2"/>
<dbReference type="Proteomes" id="UP000001446">
    <property type="component" value="Chromosome"/>
</dbReference>
<dbReference type="HOGENOM" id="CLU_2915030_0_0_6"/>
<dbReference type="STRING" id="590409.Dd586_0427"/>
<evidence type="ECO:0000313" key="1">
    <source>
        <dbReference type="EMBL" id="ACZ75323.1"/>
    </source>
</evidence>
<evidence type="ECO:0000313" key="2">
    <source>
        <dbReference type="Proteomes" id="UP000001446"/>
    </source>
</evidence>
<proteinExistence type="predicted"/>
<organism evidence="1 2">
    <name type="scientific">Dickeya zeae (strain Ech586)</name>
    <name type="common">Dickeya dadantii (strain Ech586)</name>
    <dbReference type="NCBI Taxonomy" id="590409"/>
    <lineage>
        <taxon>Bacteria</taxon>
        <taxon>Pseudomonadati</taxon>
        <taxon>Pseudomonadota</taxon>
        <taxon>Gammaproteobacteria</taxon>
        <taxon>Enterobacterales</taxon>
        <taxon>Pectobacteriaceae</taxon>
        <taxon>Dickeya</taxon>
        <taxon>Dickeya parazeae</taxon>
    </lineage>
</organism>
<dbReference type="EMBL" id="CP001836">
    <property type="protein sequence ID" value="ACZ75323.1"/>
    <property type="molecule type" value="Genomic_DNA"/>
</dbReference>
<keyword evidence="2" id="KW-1185">Reference proteome</keyword>
<dbReference type="AlphaFoldDB" id="D2C2T0"/>
<name>D2C2T0_DICZ5</name>
<gene>
    <name evidence="1" type="ordered locus">Dd586_0427</name>
</gene>
<dbReference type="KEGG" id="ddc:Dd586_0427"/>
<accession>D2C2T0</accession>
<sequence>MIYLALQTIEAAPETRKALLQRSGDNFGWIRNLAEFPALLSVYRYERFWCCSLNEQERAIV</sequence>